<dbReference type="EMBL" id="LAZR01002584">
    <property type="protein sequence ID" value="KKN28167.1"/>
    <property type="molecule type" value="Genomic_DNA"/>
</dbReference>
<sequence>MERVNQKDWDASAYDRLLFERALRAGVKGDIMICPVCRREVFLQGGGGGWLHRKPPDIHHDIGTPTVGIEATEITELSLGTGPVIGSLDQAPNWPNDNLSTMASKRRHDLIQEIVKIGLAFADEKDPKNHCQCPECQERCERCKELTHD</sequence>
<name>A0A0F9PTU9_9ZZZZ</name>
<organism evidence="1">
    <name type="scientific">marine sediment metagenome</name>
    <dbReference type="NCBI Taxonomy" id="412755"/>
    <lineage>
        <taxon>unclassified sequences</taxon>
        <taxon>metagenomes</taxon>
        <taxon>ecological metagenomes</taxon>
    </lineage>
</organism>
<proteinExistence type="predicted"/>
<gene>
    <name evidence="1" type="ORF">LCGC14_0857330</name>
</gene>
<reference evidence="1" key="1">
    <citation type="journal article" date="2015" name="Nature">
        <title>Complex archaea that bridge the gap between prokaryotes and eukaryotes.</title>
        <authorList>
            <person name="Spang A."/>
            <person name="Saw J.H."/>
            <person name="Jorgensen S.L."/>
            <person name="Zaremba-Niedzwiedzka K."/>
            <person name="Martijn J."/>
            <person name="Lind A.E."/>
            <person name="van Eijk R."/>
            <person name="Schleper C."/>
            <person name="Guy L."/>
            <person name="Ettema T.J."/>
        </authorList>
    </citation>
    <scope>NUCLEOTIDE SEQUENCE</scope>
</reference>
<evidence type="ECO:0000313" key="1">
    <source>
        <dbReference type="EMBL" id="KKN28167.1"/>
    </source>
</evidence>
<protein>
    <submittedName>
        <fullName evidence="1">Uncharacterized protein</fullName>
    </submittedName>
</protein>
<comment type="caution">
    <text evidence="1">The sequence shown here is derived from an EMBL/GenBank/DDBJ whole genome shotgun (WGS) entry which is preliminary data.</text>
</comment>
<accession>A0A0F9PTU9</accession>
<dbReference type="AlphaFoldDB" id="A0A0F9PTU9"/>